<keyword evidence="13" id="KW-1185">Reference proteome</keyword>
<dbReference type="InterPro" id="IPR003593">
    <property type="entry name" value="AAA+_ATPase"/>
</dbReference>
<dbReference type="InterPro" id="IPR030946">
    <property type="entry name" value="EcfA2"/>
</dbReference>
<keyword evidence="5 8" id="KW-0067">ATP-binding</keyword>
<proteinExistence type="inferred from homology"/>
<evidence type="ECO:0000256" key="7">
    <source>
        <dbReference type="ARBA" id="ARBA00023136"/>
    </source>
</evidence>
<reference evidence="10 12" key="1">
    <citation type="submission" date="2018-06" db="EMBL/GenBank/DDBJ databases">
        <authorList>
            <consortium name="Pathogen Informatics"/>
            <person name="Doyle S."/>
        </authorList>
    </citation>
    <scope>NUCLEOTIDE SEQUENCE [LARGE SCALE GENOMIC DNA]</scope>
    <source>
        <strain evidence="10 12">NCTC13830</strain>
    </source>
</reference>
<evidence type="ECO:0000256" key="6">
    <source>
        <dbReference type="ARBA" id="ARBA00022967"/>
    </source>
</evidence>
<dbReference type="Pfam" id="PF00005">
    <property type="entry name" value="ABC_tran"/>
    <property type="match status" value="1"/>
</dbReference>
<dbReference type="InterPro" id="IPR003439">
    <property type="entry name" value="ABC_transporter-like_ATP-bd"/>
</dbReference>
<dbReference type="InterPro" id="IPR027417">
    <property type="entry name" value="P-loop_NTPase"/>
</dbReference>
<dbReference type="PROSITE" id="PS00211">
    <property type="entry name" value="ABC_TRANSPORTER_1"/>
    <property type="match status" value="1"/>
</dbReference>
<keyword evidence="3 8" id="KW-1003">Cell membrane</keyword>
<dbReference type="SMART" id="SM00382">
    <property type="entry name" value="AAA"/>
    <property type="match status" value="1"/>
</dbReference>
<keyword evidence="4 8" id="KW-0547">Nucleotide-binding</keyword>
<dbReference type="NCBIfam" id="TIGR04521">
    <property type="entry name" value="ECF_ATPase_2"/>
    <property type="match status" value="1"/>
</dbReference>
<dbReference type="EMBL" id="SRLS01000002">
    <property type="protein sequence ID" value="TGE19047.1"/>
    <property type="molecule type" value="Genomic_DNA"/>
</dbReference>
<comment type="subcellular location">
    <subcellularLocation>
        <location evidence="1 8">Cell membrane</location>
        <topology evidence="1 8">Peripheral membrane protein</topology>
    </subcellularLocation>
</comment>
<keyword evidence="2 8" id="KW-0813">Transport</keyword>
<evidence type="ECO:0000256" key="4">
    <source>
        <dbReference type="ARBA" id="ARBA00022741"/>
    </source>
</evidence>
<accession>A0A380FZP3</accession>
<reference evidence="11 13" key="2">
    <citation type="submission" date="2019-04" db="EMBL/GenBank/DDBJ databases">
        <title>Genomic characterization of Staphylococcus petrasii strains.</title>
        <authorList>
            <person name="Vrbovska V."/>
            <person name="Kovarovic V."/>
            <person name="Maslanova I."/>
            <person name="Indrakova A."/>
            <person name="Petras P."/>
            <person name="Sedo O."/>
            <person name="Svec P."/>
            <person name="Fisarova L."/>
            <person name="Sedlacek I."/>
            <person name="Doskar J."/>
            <person name="Pantucek R."/>
        </authorList>
    </citation>
    <scope>NUCLEOTIDE SEQUENCE [LARGE SCALE GENOMIC DNA]</scope>
    <source>
        <strain evidence="11 13">P5404</strain>
    </source>
</reference>
<dbReference type="OrthoDB" id="9784332at2"/>
<dbReference type="InterPro" id="IPR050095">
    <property type="entry name" value="ECF_ABC_transporter_ATP-bd"/>
</dbReference>
<evidence type="ECO:0000256" key="2">
    <source>
        <dbReference type="ARBA" id="ARBA00022448"/>
    </source>
</evidence>
<comment type="function">
    <text evidence="8">ATP-binding (A) component of a common energy-coupling factor (ECF) ABC-transporter complex.</text>
</comment>
<dbReference type="GO" id="GO:0043190">
    <property type="term" value="C:ATP-binding cassette (ABC) transporter complex"/>
    <property type="evidence" value="ECO:0007669"/>
    <property type="project" value="TreeGrafter"/>
</dbReference>
<evidence type="ECO:0000256" key="1">
    <source>
        <dbReference type="ARBA" id="ARBA00004202"/>
    </source>
</evidence>
<dbReference type="GO" id="GO:0005524">
    <property type="term" value="F:ATP binding"/>
    <property type="evidence" value="ECO:0007669"/>
    <property type="project" value="UniProtKB-UniRule"/>
</dbReference>
<protein>
    <recommendedName>
        <fullName evidence="8">Energy-coupling factor transporter ATP-binding protein EcfA2</fullName>
        <ecNumber evidence="8">7.-.-.-</ecNumber>
    </recommendedName>
</protein>
<evidence type="ECO:0000313" key="10">
    <source>
        <dbReference type="EMBL" id="SUM43271.1"/>
    </source>
</evidence>
<organism evidence="10 12">
    <name type="scientific">Staphylococcus petrasii</name>
    <dbReference type="NCBI Taxonomy" id="1276936"/>
    <lineage>
        <taxon>Bacteria</taxon>
        <taxon>Bacillati</taxon>
        <taxon>Bacillota</taxon>
        <taxon>Bacilli</taxon>
        <taxon>Bacillales</taxon>
        <taxon>Staphylococcaceae</taxon>
        <taxon>Staphylococcus</taxon>
    </lineage>
</organism>
<dbReference type="NCBIfam" id="NF010166">
    <property type="entry name" value="PRK13646.1"/>
    <property type="match status" value="1"/>
</dbReference>
<dbReference type="GO" id="GO:0015087">
    <property type="term" value="F:cobalt ion transmembrane transporter activity"/>
    <property type="evidence" value="ECO:0007669"/>
    <property type="project" value="UniProtKB-ARBA"/>
</dbReference>
<dbReference type="InterPro" id="IPR015856">
    <property type="entry name" value="ABC_transpr_CbiO/EcfA_su"/>
</dbReference>
<evidence type="ECO:0000313" key="13">
    <source>
        <dbReference type="Proteomes" id="UP000297598"/>
    </source>
</evidence>
<evidence type="ECO:0000313" key="11">
    <source>
        <dbReference type="EMBL" id="TGE19047.1"/>
    </source>
</evidence>
<comment type="similarity">
    <text evidence="8">Belongs to the ABC transporter superfamily. Energy-coupling factor EcfA family.</text>
</comment>
<dbReference type="RefSeq" id="WP_103297694.1">
    <property type="nucleotide sequence ID" value="NZ_PPQT01000030.1"/>
</dbReference>
<sequence>MTITFNDVTYTYQIGTPYEYQALKNINLTLEQGKYYAIVGQTGSGKSTLIQHFNGLLKPTSGSVEFNDLTITHKTKDKHIRPLRQKVGLVFQFPESQLFEDNVEREIEFGPRNFKMDIEEVKARAYNLLVELGFSRDVMALSPFQMSGGQMRKIAIVSILAMNPDVIILDEPTAGLDPKSRHQVMELFKKIQLEQNKTIILVSHDMNDVAKYADEIIVMKEGSIAEQISPKKLFKQETQLNEWHIALPDIVRLQKDFEQKYHTELSDVALTAEEFVKLYQEWQQHEE</sequence>
<dbReference type="FunFam" id="3.40.50.300:FF:000224">
    <property type="entry name" value="Energy-coupling factor transporter ATP-binding protein EcfA"/>
    <property type="match status" value="1"/>
</dbReference>
<dbReference type="EC" id="7.-.-.-" evidence="8"/>
<dbReference type="Proteomes" id="UP000254047">
    <property type="component" value="Unassembled WGS sequence"/>
</dbReference>
<dbReference type="AlphaFoldDB" id="A0A380FZP3"/>
<name>A0A380FZP3_9STAP</name>
<dbReference type="GO" id="GO:0016887">
    <property type="term" value="F:ATP hydrolysis activity"/>
    <property type="evidence" value="ECO:0007669"/>
    <property type="project" value="InterPro"/>
</dbReference>
<keyword evidence="6" id="KW-1278">Translocase</keyword>
<evidence type="ECO:0000313" key="12">
    <source>
        <dbReference type="Proteomes" id="UP000254047"/>
    </source>
</evidence>
<evidence type="ECO:0000259" key="9">
    <source>
        <dbReference type="PROSITE" id="PS50893"/>
    </source>
</evidence>
<keyword evidence="7 8" id="KW-0472">Membrane</keyword>
<dbReference type="InterPro" id="IPR017871">
    <property type="entry name" value="ABC_transporter-like_CS"/>
</dbReference>
<dbReference type="PROSITE" id="PS50893">
    <property type="entry name" value="ABC_TRANSPORTER_2"/>
    <property type="match status" value="1"/>
</dbReference>
<dbReference type="Proteomes" id="UP000297598">
    <property type="component" value="Unassembled WGS sequence"/>
</dbReference>
<feature type="domain" description="ABC transporter" evidence="9">
    <location>
        <begin position="3"/>
        <end position="246"/>
    </location>
</feature>
<keyword evidence="10" id="KW-0378">Hydrolase</keyword>
<dbReference type="GO" id="GO:0042626">
    <property type="term" value="F:ATPase-coupled transmembrane transporter activity"/>
    <property type="evidence" value="ECO:0007669"/>
    <property type="project" value="TreeGrafter"/>
</dbReference>
<evidence type="ECO:0000256" key="8">
    <source>
        <dbReference type="RuleBase" id="RU365104"/>
    </source>
</evidence>
<dbReference type="SUPFAM" id="SSF52540">
    <property type="entry name" value="P-loop containing nucleoside triphosphate hydrolases"/>
    <property type="match status" value="1"/>
</dbReference>
<evidence type="ECO:0000256" key="3">
    <source>
        <dbReference type="ARBA" id="ARBA00022475"/>
    </source>
</evidence>
<dbReference type="CDD" id="cd03225">
    <property type="entry name" value="ABC_cobalt_CbiO_domain1"/>
    <property type="match status" value="1"/>
</dbReference>
<comment type="subunit">
    <text evidence="8">Forms a stable energy-coupling factor (ECF) transporter complex composed of 2 membrane-embedded substrate-binding proteins (S component), 2 ATP-binding proteins (A component) and 2 transmembrane proteins (T component).</text>
</comment>
<evidence type="ECO:0000256" key="5">
    <source>
        <dbReference type="ARBA" id="ARBA00022840"/>
    </source>
</evidence>
<dbReference type="PANTHER" id="PTHR43553">
    <property type="entry name" value="HEAVY METAL TRANSPORTER"/>
    <property type="match status" value="1"/>
</dbReference>
<dbReference type="PANTHER" id="PTHR43553:SF27">
    <property type="entry name" value="ENERGY-COUPLING FACTOR TRANSPORTER ATP-BINDING PROTEIN ECFA2"/>
    <property type="match status" value="1"/>
</dbReference>
<gene>
    <name evidence="10" type="primary">cbiO_2</name>
    <name evidence="11" type="ORF">BJR09_01330</name>
    <name evidence="10" type="ORF">NCTC13830_00797</name>
</gene>
<dbReference type="EMBL" id="UHDO01000001">
    <property type="protein sequence ID" value="SUM43271.1"/>
    <property type="molecule type" value="Genomic_DNA"/>
</dbReference>
<dbReference type="Gene3D" id="3.40.50.300">
    <property type="entry name" value="P-loop containing nucleotide triphosphate hydrolases"/>
    <property type="match status" value="1"/>
</dbReference>